<sequence>MLTNTIMEREAREAPTRIQQQIEMNNETVIKLGETLRQLAPKFVFMVGRGSSDHAGVFGKYLIEVETGTPVVAAAPSVKSVFGTEVNLAGSAVIVISQSGRSPDILSQAEIAKKQGALCIALVNDQSSPLAEIADVVIPLNVGEEKAVAATKSYLATLSALLHVVAHWKNDQSLISAVNQLPEVLAKTVDEPVQLKAEAVAGVDHLVVMGRGFGYALSREVALKLKEVCGIQAESFSSAEFLHGPVTLVEGGLDIISLDLADESKTSHDEQINEVKSRGATVTHIALTNNTIANRIAPLTLLQRFYIDVAHVAVSRGVDPDAPAGLNKVTKTL</sequence>
<dbReference type="PROSITE" id="PS51464">
    <property type="entry name" value="SIS"/>
    <property type="match status" value="2"/>
</dbReference>
<evidence type="ECO:0000259" key="1">
    <source>
        <dbReference type="PROSITE" id="PS51464"/>
    </source>
</evidence>
<dbReference type="GO" id="GO:0016787">
    <property type="term" value="F:hydrolase activity"/>
    <property type="evidence" value="ECO:0007669"/>
    <property type="project" value="UniProtKB-KW"/>
</dbReference>
<gene>
    <name evidence="2" type="ORF">RT723_12905</name>
</gene>
<dbReference type="EMBL" id="JAWCUA010000010">
    <property type="protein sequence ID" value="MDU0113880.1"/>
    <property type="molecule type" value="Genomic_DNA"/>
</dbReference>
<dbReference type="CDD" id="cd05008">
    <property type="entry name" value="SIS_GlmS_GlmD_1"/>
    <property type="match status" value="1"/>
</dbReference>
<dbReference type="EC" id="3.5.-.-" evidence="2"/>
<dbReference type="InterPro" id="IPR001347">
    <property type="entry name" value="SIS_dom"/>
</dbReference>
<reference evidence="2 3" key="1">
    <citation type="submission" date="2023-10" db="EMBL/GenBank/DDBJ databases">
        <title>Psychrosphaera aquimaarina strain SW33 isolated from seawater.</title>
        <authorList>
            <person name="Bayburt H."/>
            <person name="Kim J.M."/>
            <person name="Choi B.J."/>
            <person name="Jeon C.O."/>
        </authorList>
    </citation>
    <scope>NUCLEOTIDE SEQUENCE [LARGE SCALE GENOMIC DNA]</scope>
    <source>
        <strain evidence="2 3">KCTC 52743</strain>
    </source>
</reference>
<dbReference type="Proteomes" id="UP001257914">
    <property type="component" value="Unassembled WGS sequence"/>
</dbReference>
<dbReference type="PANTHER" id="PTHR10937:SF8">
    <property type="entry name" value="AMINOTRANSFERASE-RELATED"/>
    <property type="match status" value="1"/>
</dbReference>
<name>A0ABU3R2I6_9GAMM</name>
<dbReference type="InterPro" id="IPR035466">
    <property type="entry name" value="GlmS/AgaS_SIS"/>
</dbReference>
<comment type="caution">
    <text evidence="2">The sequence shown here is derived from an EMBL/GenBank/DDBJ whole genome shotgun (WGS) entry which is preliminary data.</text>
</comment>
<evidence type="ECO:0000313" key="2">
    <source>
        <dbReference type="EMBL" id="MDU0113880.1"/>
    </source>
</evidence>
<dbReference type="Pfam" id="PF01380">
    <property type="entry name" value="SIS"/>
    <property type="match status" value="2"/>
</dbReference>
<dbReference type="PANTHER" id="PTHR10937">
    <property type="entry name" value="GLUCOSAMINE--FRUCTOSE-6-PHOSPHATE AMINOTRANSFERASE, ISOMERIZING"/>
    <property type="match status" value="1"/>
</dbReference>
<protein>
    <submittedName>
        <fullName evidence="2">SIS domain-containing protein</fullName>
        <ecNumber evidence="2">3.5.-.-</ecNumber>
    </submittedName>
</protein>
<dbReference type="CDD" id="cd05009">
    <property type="entry name" value="SIS_GlmS_GlmD_2"/>
    <property type="match status" value="1"/>
</dbReference>
<evidence type="ECO:0000313" key="3">
    <source>
        <dbReference type="Proteomes" id="UP001257914"/>
    </source>
</evidence>
<dbReference type="RefSeq" id="WP_216056292.1">
    <property type="nucleotide sequence ID" value="NZ_JAWCUA010000010.1"/>
</dbReference>
<dbReference type="NCBIfam" id="NF046059">
    <property type="entry name" value="NagB_SO3506"/>
    <property type="match status" value="1"/>
</dbReference>
<organism evidence="2 3">
    <name type="scientific">Psychrosphaera aquimarina</name>
    <dbReference type="NCBI Taxonomy" id="2044854"/>
    <lineage>
        <taxon>Bacteria</taxon>
        <taxon>Pseudomonadati</taxon>
        <taxon>Pseudomonadota</taxon>
        <taxon>Gammaproteobacteria</taxon>
        <taxon>Alteromonadales</taxon>
        <taxon>Pseudoalteromonadaceae</taxon>
        <taxon>Psychrosphaera</taxon>
    </lineage>
</organism>
<proteinExistence type="predicted"/>
<dbReference type="InterPro" id="IPR035490">
    <property type="entry name" value="GlmS/FrlB_SIS"/>
</dbReference>
<keyword evidence="2" id="KW-0378">Hydrolase</keyword>
<feature type="domain" description="SIS" evidence="1">
    <location>
        <begin position="32"/>
        <end position="183"/>
    </location>
</feature>
<feature type="domain" description="SIS" evidence="1">
    <location>
        <begin position="196"/>
        <end position="333"/>
    </location>
</feature>
<keyword evidence="3" id="KW-1185">Reference proteome</keyword>
<accession>A0ABU3R2I6</accession>